<feature type="non-terminal residue" evidence="1">
    <location>
        <position position="1"/>
    </location>
</feature>
<organism evidence="1 2">
    <name type="scientific">Allacma fusca</name>
    <dbReference type="NCBI Taxonomy" id="39272"/>
    <lineage>
        <taxon>Eukaryota</taxon>
        <taxon>Metazoa</taxon>
        <taxon>Ecdysozoa</taxon>
        <taxon>Arthropoda</taxon>
        <taxon>Hexapoda</taxon>
        <taxon>Collembola</taxon>
        <taxon>Symphypleona</taxon>
        <taxon>Sminthuridae</taxon>
        <taxon>Allacma</taxon>
    </lineage>
</organism>
<dbReference type="Proteomes" id="UP000708208">
    <property type="component" value="Unassembled WGS sequence"/>
</dbReference>
<reference evidence="1" key="1">
    <citation type="submission" date="2021-06" db="EMBL/GenBank/DDBJ databases">
        <authorList>
            <person name="Hodson N. C."/>
            <person name="Mongue J. A."/>
            <person name="Jaron S. K."/>
        </authorList>
    </citation>
    <scope>NUCLEOTIDE SEQUENCE</scope>
</reference>
<evidence type="ECO:0000313" key="2">
    <source>
        <dbReference type="Proteomes" id="UP000708208"/>
    </source>
</evidence>
<accession>A0A8J2PL57</accession>
<keyword evidence="2" id="KW-1185">Reference proteome</keyword>
<dbReference type="EMBL" id="CAJVCH010570401">
    <property type="protein sequence ID" value="CAG7834823.1"/>
    <property type="molecule type" value="Genomic_DNA"/>
</dbReference>
<comment type="caution">
    <text evidence="1">The sequence shown here is derived from an EMBL/GenBank/DDBJ whole genome shotgun (WGS) entry which is preliminary data.</text>
</comment>
<name>A0A8J2PL57_9HEXA</name>
<gene>
    <name evidence="1" type="ORF">AFUS01_LOCUS44280</name>
</gene>
<proteinExistence type="predicted"/>
<evidence type="ECO:0000313" key="1">
    <source>
        <dbReference type="EMBL" id="CAG7834823.1"/>
    </source>
</evidence>
<protein>
    <submittedName>
        <fullName evidence="1">Uncharacterized protein</fullName>
    </submittedName>
</protein>
<dbReference type="AlphaFoldDB" id="A0A8J2PL57"/>
<sequence length="152" mass="15919">MKLFVYTCNHLRRRDKGVVGVNCFHTYCNTVDGETVTGETVGENAAYVTYVEGSDTLYAAAAAAAAAASANGQTMTYPVYTVGDSTATAIYSPGGSTTQYYTTSTSTPTVAYTQESGVTYLVPSTNNNNSISLEAADGQHNISHATRVSPAT</sequence>